<name>A0A381EEI2_9GAMM</name>
<sequence>MDENTAITQGDDGLPTTFVDGRNALFLLYAAIYAKGRGIRRIMIGVSEADFSATPIAATFSSNP</sequence>
<dbReference type="GO" id="GO:0016874">
    <property type="term" value="F:ligase activity"/>
    <property type="evidence" value="ECO:0007669"/>
    <property type="project" value="UniProtKB-KW"/>
</dbReference>
<evidence type="ECO:0000313" key="2">
    <source>
        <dbReference type="EMBL" id="SUX25386.1"/>
    </source>
</evidence>
<protein>
    <submittedName>
        <fullName evidence="2">7-cyano-7-deazaguanine synthase</fullName>
        <ecNumber evidence="2">6.3.-.-</ecNumber>
    </submittedName>
</protein>
<dbReference type="InterPro" id="IPR014729">
    <property type="entry name" value="Rossmann-like_a/b/a_fold"/>
</dbReference>
<accession>A0A381EEI2</accession>
<reference evidence="2 3" key="1">
    <citation type="submission" date="2018-06" db="EMBL/GenBank/DDBJ databases">
        <authorList>
            <consortium name="Pathogen Informatics"/>
            <person name="Doyle S."/>
        </authorList>
    </citation>
    <scope>NUCLEOTIDE SEQUENCE [LARGE SCALE GENOMIC DNA]</scope>
    <source>
        <strain evidence="2 3">NCTC13294</strain>
    </source>
</reference>
<keyword evidence="2" id="KW-0436">Ligase</keyword>
<gene>
    <name evidence="2" type="primary">queC</name>
    <name evidence="2" type="ORF">NCTC13294_02396</name>
</gene>
<dbReference type="Gene3D" id="3.40.50.620">
    <property type="entry name" value="HUPs"/>
    <property type="match status" value="1"/>
</dbReference>
<dbReference type="SUPFAM" id="SSF52402">
    <property type="entry name" value="Adenine nucleotide alpha hydrolases-like"/>
    <property type="match status" value="1"/>
</dbReference>
<dbReference type="Proteomes" id="UP000254572">
    <property type="component" value="Unassembled WGS sequence"/>
</dbReference>
<dbReference type="EMBL" id="UFUW01000001">
    <property type="protein sequence ID" value="SUX25386.1"/>
    <property type="molecule type" value="Genomic_DNA"/>
</dbReference>
<keyword evidence="1" id="KW-0671">Queuosine biosynthesis</keyword>
<dbReference type="AlphaFoldDB" id="A0A381EEI2"/>
<evidence type="ECO:0000256" key="1">
    <source>
        <dbReference type="ARBA" id="ARBA00022785"/>
    </source>
</evidence>
<proteinExistence type="predicted"/>
<dbReference type="EC" id="6.3.-.-" evidence="2"/>
<organism evidence="2 3">
    <name type="scientific">Cardiobacterium valvarum</name>
    <dbReference type="NCBI Taxonomy" id="194702"/>
    <lineage>
        <taxon>Bacteria</taxon>
        <taxon>Pseudomonadati</taxon>
        <taxon>Pseudomonadota</taxon>
        <taxon>Gammaproteobacteria</taxon>
        <taxon>Cardiobacteriales</taxon>
        <taxon>Cardiobacteriaceae</taxon>
        <taxon>Cardiobacterium</taxon>
    </lineage>
</organism>
<dbReference type="InterPro" id="IPR018317">
    <property type="entry name" value="QueC"/>
</dbReference>
<dbReference type="Pfam" id="PF06508">
    <property type="entry name" value="QueC"/>
    <property type="match status" value="1"/>
</dbReference>
<keyword evidence="3" id="KW-1185">Reference proteome</keyword>
<evidence type="ECO:0000313" key="3">
    <source>
        <dbReference type="Proteomes" id="UP000254572"/>
    </source>
</evidence>
<dbReference type="GO" id="GO:0008616">
    <property type="term" value="P:tRNA queuosine(34) biosynthetic process"/>
    <property type="evidence" value="ECO:0007669"/>
    <property type="project" value="UniProtKB-KW"/>
</dbReference>